<dbReference type="OrthoDB" id="2565339at2759"/>
<gene>
    <name evidence="2" type="ORF">M231_00231</name>
</gene>
<dbReference type="Proteomes" id="UP000289152">
    <property type="component" value="Unassembled WGS sequence"/>
</dbReference>
<comment type="caution">
    <text evidence="2">The sequence shown here is derived from an EMBL/GenBank/DDBJ whole genome shotgun (WGS) entry which is preliminary data.</text>
</comment>
<feature type="compositionally biased region" description="Polar residues" evidence="1">
    <location>
        <begin position="164"/>
        <end position="179"/>
    </location>
</feature>
<dbReference type="AlphaFoldDB" id="A0A4Q1BX64"/>
<evidence type="ECO:0000313" key="3">
    <source>
        <dbReference type="Proteomes" id="UP000289152"/>
    </source>
</evidence>
<dbReference type="InParanoid" id="A0A4Q1BX64"/>
<dbReference type="EMBL" id="SDIL01000001">
    <property type="protein sequence ID" value="RXK42676.1"/>
    <property type="molecule type" value="Genomic_DNA"/>
</dbReference>
<reference evidence="2 3" key="1">
    <citation type="submission" date="2016-06" db="EMBL/GenBank/DDBJ databases">
        <title>Evolution of pathogenesis and genome organization in the Tremellales.</title>
        <authorList>
            <person name="Cuomo C."/>
            <person name="Litvintseva A."/>
            <person name="Heitman J."/>
            <person name="Chen Y."/>
            <person name="Sun S."/>
            <person name="Springer D."/>
            <person name="Dromer F."/>
            <person name="Young S."/>
            <person name="Zeng Q."/>
            <person name="Chapman S."/>
            <person name="Gujja S."/>
            <person name="Saif S."/>
            <person name="Birren B."/>
        </authorList>
    </citation>
    <scope>NUCLEOTIDE SEQUENCE [LARGE SCALE GENOMIC DNA]</scope>
    <source>
        <strain evidence="2 3">ATCC 28783</strain>
    </source>
</reference>
<evidence type="ECO:0000256" key="1">
    <source>
        <dbReference type="SAM" id="MobiDB-lite"/>
    </source>
</evidence>
<organism evidence="2 3">
    <name type="scientific">Tremella mesenterica</name>
    <name type="common">Jelly fungus</name>
    <dbReference type="NCBI Taxonomy" id="5217"/>
    <lineage>
        <taxon>Eukaryota</taxon>
        <taxon>Fungi</taxon>
        <taxon>Dikarya</taxon>
        <taxon>Basidiomycota</taxon>
        <taxon>Agaricomycotina</taxon>
        <taxon>Tremellomycetes</taxon>
        <taxon>Tremellales</taxon>
        <taxon>Tremellaceae</taxon>
        <taxon>Tremella</taxon>
    </lineage>
</organism>
<accession>A0A4Q1BX64</accession>
<keyword evidence="3" id="KW-1185">Reference proteome</keyword>
<protein>
    <submittedName>
        <fullName evidence="2">Uncharacterized protein</fullName>
    </submittedName>
</protein>
<proteinExistence type="predicted"/>
<feature type="region of interest" description="Disordered" evidence="1">
    <location>
        <begin position="108"/>
        <end position="141"/>
    </location>
</feature>
<feature type="region of interest" description="Disordered" evidence="1">
    <location>
        <begin position="207"/>
        <end position="226"/>
    </location>
</feature>
<sequence>MTPHWSYWHNHRFYFPSEVPNVTSAASTAAETGAAAATTSMGHNFHGQGPRWGYGWSHGHGQPFYPRRFGLFRRFFWFGLGATAAHYWIKKHNEYHSHHPELDNYWTRSPTPSIANNQQQQSSYVAPPTTNVSPPITSTPQMVSAEERRWRWHNRWHRNETTNGITQTDQASKTNQMGQETKKDKGETWEELDKLKGSFMALWEERRKAASEAQNQANERAREFAREKMDSLSATLEMLRQRLEKEDEEKRRVV</sequence>
<dbReference type="VEuPathDB" id="FungiDB:TREMEDRAFT_59138"/>
<evidence type="ECO:0000313" key="2">
    <source>
        <dbReference type="EMBL" id="RXK42676.1"/>
    </source>
</evidence>
<name>A0A4Q1BX64_TREME</name>
<feature type="region of interest" description="Disordered" evidence="1">
    <location>
        <begin position="164"/>
        <end position="185"/>
    </location>
</feature>